<gene>
    <name evidence="1" type="ORF">C1H46_033879</name>
</gene>
<dbReference type="EMBL" id="VIEB01000801">
    <property type="protein sequence ID" value="TQD80575.1"/>
    <property type="molecule type" value="Genomic_DNA"/>
</dbReference>
<sequence>MAEGYESFSLAATPPKEVAPGTLGVLSVAAEEAFTGVLDSGKGQMNAIAKGLKEFSGDDLLKLMAKGGVL</sequence>
<name>A0A540L2A6_MALBA</name>
<evidence type="ECO:0000313" key="2">
    <source>
        <dbReference type="Proteomes" id="UP000315295"/>
    </source>
</evidence>
<accession>A0A540L2A6</accession>
<dbReference type="Proteomes" id="UP000315295">
    <property type="component" value="Unassembled WGS sequence"/>
</dbReference>
<comment type="caution">
    <text evidence="1">The sequence shown here is derived from an EMBL/GenBank/DDBJ whole genome shotgun (WGS) entry which is preliminary data.</text>
</comment>
<evidence type="ECO:0000313" key="1">
    <source>
        <dbReference type="EMBL" id="TQD80575.1"/>
    </source>
</evidence>
<organism evidence="1 2">
    <name type="scientific">Malus baccata</name>
    <name type="common">Siberian crab apple</name>
    <name type="synonym">Pyrus baccata</name>
    <dbReference type="NCBI Taxonomy" id="106549"/>
    <lineage>
        <taxon>Eukaryota</taxon>
        <taxon>Viridiplantae</taxon>
        <taxon>Streptophyta</taxon>
        <taxon>Embryophyta</taxon>
        <taxon>Tracheophyta</taxon>
        <taxon>Spermatophyta</taxon>
        <taxon>Magnoliopsida</taxon>
        <taxon>eudicotyledons</taxon>
        <taxon>Gunneridae</taxon>
        <taxon>Pentapetalae</taxon>
        <taxon>rosids</taxon>
        <taxon>fabids</taxon>
        <taxon>Rosales</taxon>
        <taxon>Rosaceae</taxon>
        <taxon>Amygdaloideae</taxon>
        <taxon>Maleae</taxon>
        <taxon>Malus</taxon>
    </lineage>
</organism>
<keyword evidence="2" id="KW-1185">Reference proteome</keyword>
<dbReference type="AlphaFoldDB" id="A0A540L2A6"/>
<protein>
    <submittedName>
        <fullName evidence="1">Uncharacterized protein</fullName>
    </submittedName>
</protein>
<proteinExistence type="predicted"/>
<reference evidence="1 2" key="1">
    <citation type="journal article" date="2019" name="G3 (Bethesda)">
        <title>Sequencing of a Wild Apple (Malus baccata) Genome Unravels the Differences Between Cultivated and Wild Apple Species Regarding Disease Resistance and Cold Tolerance.</title>
        <authorList>
            <person name="Chen X."/>
        </authorList>
    </citation>
    <scope>NUCLEOTIDE SEQUENCE [LARGE SCALE GENOMIC DNA]</scope>
    <source>
        <strain evidence="2">cv. Shandingzi</strain>
        <tissue evidence="1">Leaves</tissue>
    </source>
</reference>